<organism evidence="2 3">
    <name type="scientific">Micromonospora sonneratiae</name>
    <dbReference type="NCBI Taxonomy" id="1184706"/>
    <lineage>
        <taxon>Bacteria</taxon>
        <taxon>Bacillati</taxon>
        <taxon>Actinomycetota</taxon>
        <taxon>Actinomycetes</taxon>
        <taxon>Micromonosporales</taxon>
        <taxon>Micromonosporaceae</taxon>
        <taxon>Micromonospora</taxon>
    </lineage>
</organism>
<proteinExistence type="predicted"/>
<accession>A0ABW3YEH4</accession>
<dbReference type="Pfam" id="PF13845">
    <property type="entry name" value="Septum_form"/>
    <property type="match status" value="1"/>
</dbReference>
<feature type="domain" description="Septum formation-related" evidence="1">
    <location>
        <begin position="49"/>
        <end position="270"/>
    </location>
</feature>
<dbReference type="InterPro" id="IPR026004">
    <property type="entry name" value="Septum_form"/>
</dbReference>
<dbReference type="Proteomes" id="UP001597260">
    <property type="component" value="Unassembled WGS sequence"/>
</dbReference>
<evidence type="ECO:0000313" key="3">
    <source>
        <dbReference type="Proteomes" id="UP001597260"/>
    </source>
</evidence>
<name>A0ABW3YEH4_9ACTN</name>
<dbReference type="PROSITE" id="PS51257">
    <property type="entry name" value="PROKAR_LIPOPROTEIN"/>
    <property type="match status" value="1"/>
</dbReference>
<reference evidence="3" key="1">
    <citation type="journal article" date="2019" name="Int. J. Syst. Evol. Microbiol.">
        <title>The Global Catalogue of Microorganisms (GCM) 10K type strain sequencing project: providing services to taxonomists for standard genome sequencing and annotation.</title>
        <authorList>
            <consortium name="The Broad Institute Genomics Platform"/>
            <consortium name="The Broad Institute Genome Sequencing Center for Infectious Disease"/>
            <person name="Wu L."/>
            <person name="Ma J."/>
        </authorList>
    </citation>
    <scope>NUCLEOTIDE SEQUENCE [LARGE SCALE GENOMIC DNA]</scope>
    <source>
        <strain evidence="3">JCM 31037</strain>
    </source>
</reference>
<gene>
    <name evidence="2" type="ORF">ACFQ4H_12160</name>
</gene>
<dbReference type="EMBL" id="JBHTMP010000015">
    <property type="protein sequence ID" value="MFD1321845.1"/>
    <property type="molecule type" value="Genomic_DNA"/>
</dbReference>
<comment type="caution">
    <text evidence="2">The sequence shown here is derived from an EMBL/GenBank/DDBJ whole genome shotgun (WGS) entry which is preliminary data.</text>
</comment>
<evidence type="ECO:0000313" key="2">
    <source>
        <dbReference type="EMBL" id="MFD1321845.1"/>
    </source>
</evidence>
<sequence>MRRWPGVAVSGILIAALLTGCGGPAGTDSDLTDDWGGLPPAQQFVPQTGVCHPLADRVGYLTSYAPMDCGKTHKAETLYVGQFPAEHANRPTPPAVDSAALRAVFPDCDARAQEFVGADWRGARLTVQVVPPSPAGWAGGSRWYRCDIFVLSAIDTAREYPADHNGSLRGALRQPSPLSYGCLDADRWGSLWPRACDQTHHFEYVGTWTAPLTSLAVLDDDPGRAHRSCRSVIARYVGVPDDGMMRYRTGTAYRTPSEEAWARGDRGVRCFLYFGDRVLTRSLKGGGAAALPIR</sequence>
<protein>
    <submittedName>
        <fullName evidence="2">Septum formation family protein</fullName>
    </submittedName>
</protein>
<keyword evidence="3" id="KW-1185">Reference proteome</keyword>
<evidence type="ECO:0000259" key="1">
    <source>
        <dbReference type="Pfam" id="PF13845"/>
    </source>
</evidence>